<comment type="caution">
    <text evidence="2">The sequence shown here is derived from an EMBL/GenBank/DDBJ whole genome shotgun (WGS) entry which is preliminary data.</text>
</comment>
<proteinExistence type="predicted"/>
<reference evidence="2" key="1">
    <citation type="submission" date="2018-05" db="EMBL/GenBank/DDBJ databases">
        <authorList>
            <person name="Pedro S.L.S."/>
            <person name="Freitas R.C."/>
            <person name="Barreto A.S."/>
            <person name="Lima A.O.S."/>
        </authorList>
    </citation>
    <scope>NUCLEOTIDE SEQUENCE</scope>
    <source>
        <strain evidence="2">BP203</strain>
        <tissue evidence="2">Muscle</tissue>
    </source>
</reference>
<dbReference type="EMBL" id="PGGH01073448">
    <property type="protein sequence ID" value="NIG58969.1"/>
    <property type="molecule type" value="Genomic_DNA"/>
</dbReference>
<name>A0ABX0S4Q1_PONBL</name>
<dbReference type="Proteomes" id="UP001165941">
    <property type="component" value="Unassembled WGS sequence"/>
</dbReference>
<sequence length="241" mass="25982">MQSTLIFLEIVNGKDVEEASCIETQDNHNSEGEARNCCETSIRQDPDSSVSDKQRQTIIIADSPSPAVSVITISSDTDEEETSQRHSLRECKGNLDCEACQSTLNIDRICSLSSPESTLSTSSSGQSSPSPCKRPNSMSDEEQESSCDTVDGSPTSDSSGHDSPFAESSFVADTHQNSELVTSADTETKPAVCTVVVPPMGLENGLNADQPMANTGSALWIWASRVEWKLWTSKTASLYPY</sequence>
<gene>
    <name evidence="2" type="ORF">BU61_2152</name>
</gene>
<accession>A0ABX0S4Q1</accession>
<feature type="region of interest" description="Disordered" evidence="1">
    <location>
        <begin position="114"/>
        <end position="167"/>
    </location>
</feature>
<organism evidence="2 3">
    <name type="scientific">Pontoporia blainvillei</name>
    <name type="common">Franciscana</name>
    <name type="synonym">Delphinus blainvillei</name>
    <dbReference type="NCBI Taxonomy" id="48723"/>
    <lineage>
        <taxon>Eukaryota</taxon>
        <taxon>Metazoa</taxon>
        <taxon>Chordata</taxon>
        <taxon>Craniata</taxon>
        <taxon>Vertebrata</taxon>
        <taxon>Euteleostomi</taxon>
        <taxon>Mammalia</taxon>
        <taxon>Eutheria</taxon>
        <taxon>Laurasiatheria</taxon>
        <taxon>Artiodactyla</taxon>
        <taxon>Whippomorpha</taxon>
        <taxon>Cetacea</taxon>
        <taxon>Odontoceti</taxon>
        <taxon>Pontoporiidae</taxon>
        <taxon>Pontoporia</taxon>
    </lineage>
</organism>
<protein>
    <submittedName>
        <fullName evidence="2">Homeodomain-interacting protein kinase 3-like</fullName>
    </submittedName>
</protein>
<evidence type="ECO:0000256" key="1">
    <source>
        <dbReference type="SAM" id="MobiDB-lite"/>
    </source>
</evidence>
<evidence type="ECO:0000313" key="3">
    <source>
        <dbReference type="Proteomes" id="UP001165941"/>
    </source>
</evidence>
<keyword evidence="3" id="KW-1185">Reference proteome</keyword>
<feature type="compositionally biased region" description="Polar residues" evidence="1">
    <location>
        <begin position="146"/>
        <end position="158"/>
    </location>
</feature>
<evidence type="ECO:0000313" key="2">
    <source>
        <dbReference type="EMBL" id="NIG58969.1"/>
    </source>
</evidence>
<feature type="compositionally biased region" description="Low complexity" evidence="1">
    <location>
        <begin position="114"/>
        <end position="130"/>
    </location>
</feature>